<organism evidence="2 3">
    <name type="scientific">Oikopleura dioica</name>
    <name type="common">Tunicate</name>
    <dbReference type="NCBI Taxonomy" id="34765"/>
    <lineage>
        <taxon>Eukaryota</taxon>
        <taxon>Metazoa</taxon>
        <taxon>Chordata</taxon>
        <taxon>Tunicata</taxon>
        <taxon>Appendicularia</taxon>
        <taxon>Copelata</taxon>
        <taxon>Oikopleuridae</taxon>
        <taxon>Oikopleura</taxon>
    </lineage>
</organism>
<dbReference type="Pfam" id="PF04749">
    <property type="entry name" value="PLAC8"/>
    <property type="match status" value="1"/>
</dbReference>
<keyword evidence="3" id="KW-1185">Reference proteome</keyword>
<reference evidence="2 3" key="1">
    <citation type="submission" date="2021-04" db="EMBL/GenBank/DDBJ databases">
        <authorList>
            <person name="Bliznina A."/>
        </authorList>
    </citation>
    <scope>NUCLEOTIDE SEQUENCE [LARGE SCALE GENOMIC DNA]</scope>
</reference>
<accession>A0ABN7T256</accession>
<name>A0ABN7T256_OIKDI</name>
<dbReference type="NCBIfam" id="TIGR01571">
    <property type="entry name" value="A_thal_Cys_rich"/>
    <property type="match status" value="1"/>
</dbReference>
<gene>
    <name evidence="2" type="ORF">OKIOD_LOCUS13374</name>
</gene>
<sequence>MMFASCFATPLIQGKNAESIGEDATLWAMMSFAPCINALLRQQIRKKHGIEGELWKDVLFWCCCPCCAAGQEAIQTGSMDYLLDDKTLNEGAQKYEQDIART</sequence>
<dbReference type="EMBL" id="OU015567">
    <property type="protein sequence ID" value="CAG5110182.1"/>
    <property type="molecule type" value="Genomic_DNA"/>
</dbReference>
<dbReference type="Proteomes" id="UP001158576">
    <property type="component" value="Chromosome 2"/>
</dbReference>
<proteinExistence type="inferred from homology"/>
<protein>
    <submittedName>
        <fullName evidence="2">Oidioi.mRNA.OKI2018_I69.chr2.g4609.t1.cds</fullName>
    </submittedName>
</protein>
<comment type="similarity">
    <text evidence="1">Belongs to the cornifelin family.</text>
</comment>
<evidence type="ECO:0000313" key="3">
    <source>
        <dbReference type="Proteomes" id="UP001158576"/>
    </source>
</evidence>
<dbReference type="InterPro" id="IPR006461">
    <property type="entry name" value="PLAC_motif_containing"/>
</dbReference>
<evidence type="ECO:0000313" key="2">
    <source>
        <dbReference type="EMBL" id="CAG5110182.1"/>
    </source>
</evidence>
<evidence type="ECO:0000256" key="1">
    <source>
        <dbReference type="ARBA" id="ARBA00009024"/>
    </source>
</evidence>